<feature type="region of interest" description="Disordered" evidence="1">
    <location>
        <begin position="59"/>
        <end position="78"/>
    </location>
</feature>
<keyword evidence="3" id="KW-1185">Reference proteome</keyword>
<protein>
    <submittedName>
        <fullName evidence="2">Uncharacterized protein</fullName>
    </submittedName>
</protein>
<reference evidence="3" key="1">
    <citation type="journal article" date="2019" name="Int. J. Syst. Evol. Microbiol.">
        <title>The Global Catalogue of Microorganisms (GCM) 10K type strain sequencing project: providing services to taxonomists for standard genome sequencing and annotation.</title>
        <authorList>
            <consortium name="The Broad Institute Genomics Platform"/>
            <consortium name="The Broad Institute Genome Sequencing Center for Infectious Disease"/>
            <person name="Wu L."/>
            <person name="Ma J."/>
        </authorList>
    </citation>
    <scope>NUCLEOTIDE SEQUENCE [LARGE SCALE GENOMIC DNA]</scope>
    <source>
        <strain evidence="3">JCM 17687</strain>
    </source>
</reference>
<evidence type="ECO:0000256" key="1">
    <source>
        <dbReference type="SAM" id="MobiDB-lite"/>
    </source>
</evidence>
<evidence type="ECO:0000313" key="3">
    <source>
        <dbReference type="Proteomes" id="UP001500427"/>
    </source>
</evidence>
<name>A0ABP9JLQ2_9MICO</name>
<dbReference type="EMBL" id="BAABIW010000026">
    <property type="protein sequence ID" value="GAA5034527.1"/>
    <property type="molecule type" value="Genomic_DNA"/>
</dbReference>
<proteinExistence type="predicted"/>
<comment type="caution">
    <text evidence="2">The sequence shown here is derived from an EMBL/GenBank/DDBJ whole genome shotgun (WGS) entry which is preliminary data.</text>
</comment>
<accession>A0ABP9JLQ2</accession>
<evidence type="ECO:0000313" key="2">
    <source>
        <dbReference type="EMBL" id="GAA5034527.1"/>
    </source>
</evidence>
<gene>
    <name evidence="2" type="ORF">GCM10023258_35360</name>
</gene>
<sequence>MSVVAADTHRVTGSGGGGSAIVVGATVLVGVRVAVDVVPAPPPAVHPVTASTALRIAASDPARAGTGERRGRGAMAQI</sequence>
<dbReference type="Proteomes" id="UP001500427">
    <property type="component" value="Unassembled WGS sequence"/>
</dbReference>
<organism evidence="2 3">
    <name type="scientific">Terrabacter aeriphilus</name>
    <dbReference type="NCBI Taxonomy" id="515662"/>
    <lineage>
        <taxon>Bacteria</taxon>
        <taxon>Bacillati</taxon>
        <taxon>Actinomycetota</taxon>
        <taxon>Actinomycetes</taxon>
        <taxon>Micrococcales</taxon>
        <taxon>Intrasporangiaceae</taxon>
        <taxon>Terrabacter</taxon>
    </lineage>
</organism>